<keyword evidence="2" id="KW-0663">Pyridoxal phosphate</keyword>
<dbReference type="InterPro" id="IPR036388">
    <property type="entry name" value="WH-like_DNA-bd_sf"/>
</dbReference>
<dbReference type="PANTHER" id="PTHR46577:SF1">
    <property type="entry name" value="HTH-TYPE TRANSCRIPTIONAL REGULATORY PROTEIN GABR"/>
    <property type="match status" value="1"/>
</dbReference>
<organism evidence="7 8">
    <name type="scientific">Candidatus Scybalenecus merdavium</name>
    <dbReference type="NCBI Taxonomy" id="2840939"/>
    <lineage>
        <taxon>Bacteria</taxon>
        <taxon>Bacillati</taxon>
        <taxon>Bacillota</taxon>
        <taxon>Clostridia</taxon>
        <taxon>Eubacteriales</taxon>
        <taxon>Oscillospiraceae</taxon>
        <taxon>Oscillospiraceae incertae sedis</taxon>
        <taxon>Candidatus Scybalenecus</taxon>
    </lineage>
</organism>
<accession>A0A9D1MTH5</accession>
<comment type="similarity">
    <text evidence="1">In the C-terminal section; belongs to the class-I pyridoxal-phosphate-dependent aminotransferase family.</text>
</comment>
<protein>
    <submittedName>
        <fullName evidence="7">PLP-dependent aminotransferase family protein</fullName>
    </submittedName>
</protein>
<evidence type="ECO:0000256" key="5">
    <source>
        <dbReference type="ARBA" id="ARBA00023163"/>
    </source>
</evidence>
<gene>
    <name evidence="7" type="ORF">IAD23_00935</name>
</gene>
<evidence type="ECO:0000256" key="4">
    <source>
        <dbReference type="ARBA" id="ARBA00023125"/>
    </source>
</evidence>
<dbReference type="Gene3D" id="3.40.640.10">
    <property type="entry name" value="Type I PLP-dependent aspartate aminotransferase-like (Major domain)"/>
    <property type="match status" value="1"/>
</dbReference>
<reference evidence="7" key="1">
    <citation type="submission" date="2020-10" db="EMBL/GenBank/DDBJ databases">
        <authorList>
            <person name="Gilroy R."/>
        </authorList>
    </citation>
    <scope>NUCLEOTIDE SEQUENCE</scope>
    <source>
        <strain evidence="7">CHK176-6737</strain>
    </source>
</reference>
<dbReference type="InterPro" id="IPR051446">
    <property type="entry name" value="HTH_trans_reg/aminotransferase"/>
</dbReference>
<dbReference type="InterPro" id="IPR004839">
    <property type="entry name" value="Aminotransferase_I/II_large"/>
</dbReference>
<dbReference type="Proteomes" id="UP000824125">
    <property type="component" value="Unassembled WGS sequence"/>
</dbReference>
<name>A0A9D1MTH5_9FIRM</name>
<dbReference type="GO" id="GO:0008483">
    <property type="term" value="F:transaminase activity"/>
    <property type="evidence" value="ECO:0007669"/>
    <property type="project" value="UniProtKB-KW"/>
</dbReference>
<dbReference type="SMART" id="SM00345">
    <property type="entry name" value="HTH_GNTR"/>
    <property type="match status" value="1"/>
</dbReference>
<evidence type="ECO:0000313" key="7">
    <source>
        <dbReference type="EMBL" id="HIU68506.1"/>
    </source>
</evidence>
<dbReference type="GO" id="GO:0030170">
    <property type="term" value="F:pyridoxal phosphate binding"/>
    <property type="evidence" value="ECO:0007669"/>
    <property type="project" value="InterPro"/>
</dbReference>
<comment type="caution">
    <text evidence="7">The sequence shown here is derived from an EMBL/GenBank/DDBJ whole genome shotgun (WGS) entry which is preliminary data.</text>
</comment>
<dbReference type="PROSITE" id="PS50949">
    <property type="entry name" value="HTH_GNTR"/>
    <property type="match status" value="1"/>
</dbReference>
<keyword evidence="7" id="KW-0032">Aminotransferase</keyword>
<dbReference type="InterPro" id="IPR015421">
    <property type="entry name" value="PyrdxlP-dep_Trfase_major"/>
</dbReference>
<sequence>MKKYEMIYNFYKQKILQEQMKPNDRLPSIRETAASFGVSVTTVATAYNTLAADGYILAYPQSGYYVSYKKAPPALQQTAKKPQKDILFDFQSGNADPDSFDLSLWRRYIKNALKDDARLLSYGETQGEYELRAALSDYIMKRRALPAPPQRIVIGAGVNNLLLVLCALLDKNQTVSVPENKSFLVGENIFRQFGFPVTYRNKNAGIIYVSPSHMTRFGDVMPLKRRRELAAYAAKTGALIIEDDYESDFMYNNRPLPPIYAISGNDNVVYMGSFSKLLLPGIRIGFMVLNEKLSQLYTENEKYFVQFASKTEQTALCSYIRDGHLERQIRRIRRIYLNKTKLLQERLKNALPQGEYQISENGLQLVVQLPTVKTKEEIWTAMQNHSFACEIIAADGQKAVLLLNASAVNTEQFDRAAQTLQAIFA</sequence>
<evidence type="ECO:0000256" key="1">
    <source>
        <dbReference type="ARBA" id="ARBA00005384"/>
    </source>
</evidence>
<dbReference type="EMBL" id="DVNM01000005">
    <property type="protein sequence ID" value="HIU68506.1"/>
    <property type="molecule type" value="Genomic_DNA"/>
</dbReference>
<proteinExistence type="inferred from homology"/>
<evidence type="ECO:0000259" key="6">
    <source>
        <dbReference type="PROSITE" id="PS50949"/>
    </source>
</evidence>
<dbReference type="InterPro" id="IPR036390">
    <property type="entry name" value="WH_DNA-bd_sf"/>
</dbReference>
<keyword evidence="7" id="KW-0808">Transferase</keyword>
<dbReference type="CDD" id="cd07377">
    <property type="entry name" value="WHTH_GntR"/>
    <property type="match status" value="1"/>
</dbReference>
<dbReference type="InterPro" id="IPR000524">
    <property type="entry name" value="Tscrpt_reg_HTH_GntR"/>
</dbReference>
<dbReference type="InterPro" id="IPR015424">
    <property type="entry name" value="PyrdxlP-dep_Trfase"/>
</dbReference>
<dbReference type="SUPFAM" id="SSF53383">
    <property type="entry name" value="PLP-dependent transferases"/>
    <property type="match status" value="1"/>
</dbReference>
<dbReference type="PANTHER" id="PTHR46577">
    <property type="entry name" value="HTH-TYPE TRANSCRIPTIONAL REGULATORY PROTEIN GABR"/>
    <property type="match status" value="1"/>
</dbReference>
<dbReference type="SUPFAM" id="SSF46785">
    <property type="entry name" value="Winged helix' DNA-binding domain"/>
    <property type="match status" value="1"/>
</dbReference>
<dbReference type="Gene3D" id="1.10.10.10">
    <property type="entry name" value="Winged helix-like DNA-binding domain superfamily/Winged helix DNA-binding domain"/>
    <property type="match status" value="1"/>
</dbReference>
<evidence type="ECO:0000313" key="8">
    <source>
        <dbReference type="Proteomes" id="UP000824125"/>
    </source>
</evidence>
<evidence type="ECO:0000256" key="2">
    <source>
        <dbReference type="ARBA" id="ARBA00022898"/>
    </source>
</evidence>
<dbReference type="Pfam" id="PF00155">
    <property type="entry name" value="Aminotran_1_2"/>
    <property type="match status" value="1"/>
</dbReference>
<keyword evidence="3" id="KW-0805">Transcription regulation</keyword>
<dbReference type="GO" id="GO:0003700">
    <property type="term" value="F:DNA-binding transcription factor activity"/>
    <property type="evidence" value="ECO:0007669"/>
    <property type="project" value="InterPro"/>
</dbReference>
<dbReference type="Pfam" id="PF00392">
    <property type="entry name" value="GntR"/>
    <property type="match status" value="1"/>
</dbReference>
<dbReference type="GO" id="GO:0003677">
    <property type="term" value="F:DNA binding"/>
    <property type="evidence" value="ECO:0007669"/>
    <property type="project" value="UniProtKB-KW"/>
</dbReference>
<feature type="domain" description="HTH gntR-type" evidence="6">
    <location>
        <begin position="1"/>
        <end position="69"/>
    </location>
</feature>
<dbReference type="AlphaFoldDB" id="A0A9D1MTH5"/>
<reference evidence="7" key="2">
    <citation type="journal article" date="2021" name="PeerJ">
        <title>Extensive microbial diversity within the chicken gut microbiome revealed by metagenomics and culture.</title>
        <authorList>
            <person name="Gilroy R."/>
            <person name="Ravi A."/>
            <person name="Getino M."/>
            <person name="Pursley I."/>
            <person name="Horton D.L."/>
            <person name="Alikhan N.F."/>
            <person name="Baker D."/>
            <person name="Gharbi K."/>
            <person name="Hall N."/>
            <person name="Watson M."/>
            <person name="Adriaenssens E.M."/>
            <person name="Foster-Nyarko E."/>
            <person name="Jarju S."/>
            <person name="Secka A."/>
            <person name="Antonio M."/>
            <person name="Oren A."/>
            <person name="Chaudhuri R.R."/>
            <person name="La Ragione R."/>
            <person name="Hildebrand F."/>
            <person name="Pallen M.J."/>
        </authorList>
    </citation>
    <scope>NUCLEOTIDE SEQUENCE</scope>
    <source>
        <strain evidence="7">CHK176-6737</strain>
    </source>
</reference>
<evidence type="ECO:0000256" key="3">
    <source>
        <dbReference type="ARBA" id="ARBA00023015"/>
    </source>
</evidence>
<keyword evidence="5" id="KW-0804">Transcription</keyword>
<dbReference type="CDD" id="cd00609">
    <property type="entry name" value="AAT_like"/>
    <property type="match status" value="1"/>
</dbReference>
<keyword evidence="4" id="KW-0238">DNA-binding</keyword>